<gene>
    <name evidence="1" type="ORF">R3P38DRAFT_814106</name>
</gene>
<evidence type="ECO:0000313" key="2">
    <source>
        <dbReference type="Proteomes" id="UP001362999"/>
    </source>
</evidence>
<comment type="caution">
    <text evidence="1">The sequence shown here is derived from an EMBL/GenBank/DDBJ whole genome shotgun (WGS) entry which is preliminary data.</text>
</comment>
<reference evidence="1 2" key="1">
    <citation type="journal article" date="2024" name="J Genomics">
        <title>Draft genome sequencing and assembly of Favolaschia claudopus CIRM-BRFM 2984 isolated from oak limbs.</title>
        <authorList>
            <person name="Navarro D."/>
            <person name="Drula E."/>
            <person name="Chaduli D."/>
            <person name="Cazenave R."/>
            <person name="Ahrendt S."/>
            <person name="Wang J."/>
            <person name="Lipzen A."/>
            <person name="Daum C."/>
            <person name="Barry K."/>
            <person name="Grigoriev I.V."/>
            <person name="Favel A."/>
            <person name="Rosso M.N."/>
            <person name="Martin F."/>
        </authorList>
    </citation>
    <scope>NUCLEOTIDE SEQUENCE [LARGE SCALE GENOMIC DNA]</scope>
    <source>
        <strain evidence="1 2">CIRM-BRFM 2984</strain>
    </source>
</reference>
<name>A0AAW0BVB7_9AGAR</name>
<evidence type="ECO:0008006" key="3">
    <source>
        <dbReference type="Google" id="ProtNLM"/>
    </source>
</evidence>
<dbReference type="Proteomes" id="UP001362999">
    <property type="component" value="Unassembled WGS sequence"/>
</dbReference>
<proteinExistence type="predicted"/>
<protein>
    <recommendedName>
        <fullName evidence="3">Secreted protein</fullName>
    </recommendedName>
</protein>
<dbReference type="AlphaFoldDB" id="A0AAW0BVB7"/>
<dbReference type="EMBL" id="JAWWNJ010000024">
    <property type="protein sequence ID" value="KAK7031409.1"/>
    <property type="molecule type" value="Genomic_DNA"/>
</dbReference>
<accession>A0AAW0BVB7</accession>
<evidence type="ECO:0000313" key="1">
    <source>
        <dbReference type="EMBL" id="KAK7031409.1"/>
    </source>
</evidence>
<sequence>MVLLIVTSVAFVSSVYLKRFFSAGRTQRSVLLRMLIVDSPDEAVTTTPPPPDILYLPSQVACLYLHAGFMDWSSSDRKTRMAGDAGLAFFRGTGDNFR</sequence>
<keyword evidence="2" id="KW-1185">Reference proteome</keyword>
<organism evidence="1 2">
    <name type="scientific">Favolaschia claudopus</name>
    <dbReference type="NCBI Taxonomy" id="2862362"/>
    <lineage>
        <taxon>Eukaryota</taxon>
        <taxon>Fungi</taxon>
        <taxon>Dikarya</taxon>
        <taxon>Basidiomycota</taxon>
        <taxon>Agaricomycotina</taxon>
        <taxon>Agaricomycetes</taxon>
        <taxon>Agaricomycetidae</taxon>
        <taxon>Agaricales</taxon>
        <taxon>Marasmiineae</taxon>
        <taxon>Mycenaceae</taxon>
        <taxon>Favolaschia</taxon>
    </lineage>
</organism>